<keyword evidence="4" id="KW-0574">Periplasm</keyword>
<organism evidence="7 8">
    <name type="scientific">Ideonella azotifigens</name>
    <dbReference type="NCBI Taxonomy" id="513160"/>
    <lineage>
        <taxon>Bacteria</taxon>
        <taxon>Pseudomonadati</taxon>
        <taxon>Pseudomonadota</taxon>
        <taxon>Betaproteobacteria</taxon>
        <taxon>Burkholderiales</taxon>
        <taxon>Sphaerotilaceae</taxon>
        <taxon>Ideonella</taxon>
    </lineage>
</organism>
<dbReference type="Gene3D" id="3.30.200.100">
    <property type="entry name" value="MucB/RseB, C-terminal domain"/>
    <property type="match status" value="1"/>
</dbReference>
<gene>
    <name evidence="7" type="ORF">GCM10009107_24560</name>
</gene>
<evidence type="ECO:0000313" key="8">
    <source>
        <dbReference type="Proteomes" id="UP001500279"/>
    </source>
</evidence>
<dbReference type="Pfam" id="PF17188">
    <property type="entry name" value="MucB_RseB_C"/>
    <property type="match status" value="1"/>
</dbReference>
<feature type="domain" description="MucB/RseB N-terminal" evidence="5">
    <location>
        <begin position="4"/>
        <end position="168"/>
    </location>
</feature>
<evidence type="ECO:0000256" key="4">
    <source>
        <dbReference type="ARBA" id="ARBA00022764"/>
    </source>
</evidence>
<dbReference type="EMBL" id="BAAAEW010000014">
    <property type="protein sequence ID" value="GAA0751614.1"/>
    <property type="molecule type" value="Genomic_DNA"/>
</dbReference>
<protein>
    <submittedName>
        <fullName evidence="7">MucB/RseB C-terminal domain-containing protein</fullName>
    </submittedName>
</protein>
<dbReference type="PANTHER" id="PTHR38782:SF1">
    <property type="entry name" value="SIGMA-E FACTOR REGULATORY PROTEIN RSEB"/>
    <property type="match status" value="1"/>
</dbReference>
<keyword evidence="3" id="KW-0732">Signal</keyword>
<evidence type="ECO:0000313" key="7">
    <source>
        <dbReference type="EMBL" id="GAA0751614.1"/>
    </source>
</evidence>
<dbReference type="InterPro" id="IPR005588">
    <property type="entry name" value="MucB_RseB"/>
</dbReference>
<name>A0ABN1K0Y5_9BURK</name>
<proteinExistence type="inferred from homology"/>
<dbReference type="InterPro" id="IPR033436">
    <property type="entry name" value="MucB/RseB_C"/>
</dbReference>
<evidence type="ECO:0000256" key="3">
    <source>
        <dbReference type="ARBA" id="ARBA00022729"/>
    </source>
</evidence>
<comment type="subcellular location">
    <subcellularLocation>
        <location evidence="1">Periplasm</location>
    </subcellularLocation>
</comment>
<dbReference type="PANTHER" id="PTHR38782">
    <property type="match status" value="1"/>
</dbReference>
<dbReference type="InterPro" id="IPR038484">
    <property type="entry name" value="MucB/RseB_C_sf"/>
</dbReference>
<comment type="caution">
    <text evidence="7">The sequence shown here is derived from an EMBL/GenBank/DDBJ whole genome shotgun (WGS) entry which is preliminary data.</text>
</comment>
<sequence length="294" mass="32537">MRSSEAAASRNYQGTLVVSGGGSVSSSRVAHYFDGTQQYERVEALDGEPRSIWRHNDEVQTLWPRARVALIERRDPRATFPSLLSGSERRVLEWYELRSLGRDRVAGLDADVVLLKAKDNARFSQRLWAEHQTGLLLRAEVIGSSGQTLESAAFSELVIGVKPQPDQVLAGMKKRDGYRVLRPAVLPTSLDAEGWTLAALPAGFREVHCAKRSLDPTGAADAPIVLQAIYSDGLTHVSVFIEPFQPERHQREVHAAIGATHTLMARRDDQWVTVMGDVPMDTLKKIAAALDHKR</sequence>
<dbReference type="PIRSF" id="PIRSF005427">
    <property type="entry name" value="RseB"/>
    <property type="match status" value="1"/>
</dbReference>
<dbReference type="Gene3D" id="2.50.20.10">
    <property type="entry name" value="Lipoprotein localisation LolA/LolB/LppX"/>
    <property type="match status" value="1"/>
</dbReference>
<evidence type="ECO:0000259" key="5">
    <source>
        <dbReference type="Pfam" id="PF03888"/>
    </source>
</evidence>
<accession>A0ABN1K0Y5</accession>
<dbReference type="Pfam" id="PF03888">
    <property type="entry name" value="MucB_RseB"/>
    <property type="match status" value="1"/>
</dbReference>
<evidence type="ECO:0000259" key="6">
    <source>
        <dbReference type="Pfam" id="PF17188"/>
    </source>
</evidence>
<dbReference type="CDD" id="cd16327">
    <property type="entry name" value="RseB"/>
    <property type="match status" value="1"/>
</dbReference>
<dbReference type="InterPro" id="IPR033434">
    <property type="entry name" value="MucB/RseB_N"/>
</dbReference>
<keyword evidence="8" id="KW-1185">Reference proteome</keyword>
<comment type="similarity">
    <text evidence="2">Belongs to the RseB family.</text>
</comment>
<evidence type="ECO:0000256" key="2">
    <source>
        <dbReference type="ARBA" id="ARBA00008150"/>
    </source>
</evidence>
<evidence type="ECO:0000256" key="1">
    <source>
        <dbReference type="ARBA" id="ARBA00004418"/>
    </source>
</evidence>
<dbReference type="Proteomes" id="UP001500279">
    <property type="component" value="Unassembled WGS sequence"/>
</dbReference>
<reference evidence="7 8" key="1">
    <citation type="journal article" date="2019" name="Int. J. Syst. Evol. Microbiol.">
        <title>The Global Catalogue of Microorganisms (GCM) 10K type strain sequencing project: providing services to taxonomists for standard genome sequencing and annotation.</title>
        <authorList>
            <consortium name="The Broad Institute Genomics Platform"/>
            <consortium name="The Broad Institute Genome Sequencing Center for Infectious Disease"/>
            <person name="Wu L."/>
            <person name="Ma J."/>
        </authorList>
    </citation>
    <scope>NUCLEOTIDE SEQUENCE [LARGE SCALE GENOMIC DNA]</scope>
    <source>
        <strain evidence="7 8">JCM 15503</strain>
    </source>
</reference>
<feature type="domain" description="MucB/RseB C-terminal" evidence="6">
    <location>
        <begin position="191"/>
        <end position="289"/>
    </location>
</feature>